<dbReference type="InParanoid" id="A0A0H2RSN4"/>
<dbReference type="EMBL" id="KQ085941">
    <property type="protein sequence ID" value="KLO14612.1"/>
    <property type="molecule type" value="Genomic_DNA"/>
</dbReference>
<evidence type="ECO:0000313" key="2">
    <source>
        <dbReference type="EMBL" id="KLO14612.1"/>
    </source>
</evidence>
<dbReference type="STRING" id="27342.A0A0H2RSN4"/>
<keyword evidence="3" id="KW-1185">Reference proteome</keyword>
<sequence>MHALKSPFLRPISRPTSPAPPSRTDTETPPIDRSARPLTKLSSLTNFNRKPSPAPVSTPTQATLTHDGSYLDALSLKLNEAASKALSQPVSAVATPDTLGGKRPIPVGRGRTLGELIAAELNTSQGNSHLQRAILRLLQRPLTVLLSNLSTALLPLLSNPAFSNPSAPSVQNPNLNAIQAHALGIATFAGELLDCLDELKLDASHDHKGDGLLVIKEGLGSVMKRVINPLMSGIKTDLVPLIQDLEKGNVAAVPTTTGTKVANGTKAPANLHPSIATLQTLMPIYARALGRYCSTKSSEASLATFLISIMWNAVVALSHRPSSPRSRANSASATSAASMSMTFIKRFGGSTTPPNTPPASRFTMKLPGSRPPSPPALAPSAAEDANALYNLLSTLPKPAPSKDNLPSEAVKEAFEALAALTALLSALGNTTEIRDDLDLDILTEGLPVPIALPILLRWSGHGEPQVIPAMLGTSETEYRSGCLSGFGRADECAYSIAHRMVEILRSEADPDPKTSIVIGFLEECLAH</sequence>
<proteinExistence type="predicted"/>
<dbReference type="Proteomes" id="UP000053477">
    <property type="component" value="Unassembled WGS sequence"/>
</dbReference>
<organism evidence="2 3">
    <name type="scientific">Schizopora paradoxa</name>
    <dbReference type="NCBI Taxonomy" id="27342"/>
    <lineage>
        <taxon>Eukaryota</taxon>
        <taxon>Fungi</taxon>
        <taxon>Dikarya</taxon>
        <taxon>Basidiomycota</taxon>
        <taxon>Agaricomycotina</taxon>
        <taxon>Agaricomycetes</taxon>
        <taxon>Hymenochaetales</taxon>
        <taxon>Schizoporaceae</taxon>
        <taxon>Schizopora</taxon>
    </lineage>
</organism>
<accession>A0A0H2RSN4</accession>
<protein>
    <submittedName>
        <fullName evidence="2">Uncharacterized protein</fullName>
    </submittedName>
</protein>
<reference evidence="2 3" key="1">
    <citation type="submission" date="2015-04" db="EMBL/GenBank/DDBJ databases">
        <title>Complete genome sequence of Schizopora paradoxa KUC8140, a cosmopolitan wood degrader in East Asia.</title>
        <authorList>
            <consortium name="DOE Joint Genome Institute"/>
            <person name="Min B."/>
            <person name="Park H."/>
            <person name="Jang Y."/>
            <person name="Kim J.-J."/>
            <person name="Kim K.H."/>
            <person name="Pangilinan J."/>
            <person name="Lipzen A."/>
            <person name="Riley R."/>
            <person name="Grigoriev I.V."/>
            <person name="Spatafora J.W."/>
            <person name="Choi I.-G."/>
        </authorList>
    </citation>
    <scope>NUCLEOTIDE SEQUENCE [LARGE SCALE GENOMIC DNA]</scope>
    <source>
        <strain evidence="2 3">KUC8140</strain>
    </source>
</reference>
<feature type="region of interest" description="Disordered" evidence="1">
    <location>
        <begin position="1"/>
        <end position="38"/>
    </location>
</feature>
<dbReference type="OrthoDB" id="1734943at2759"/>
<dbReference type="AlphaFoldDB" id="A0A0H2RSN4"/>
<gene>
    <name evidence="2" type="ORF">SCHPADRAFT_914795</name>
</gene>
<evidence type="ECO:0000313" key="3">
    <source>
        <dbReference type="Proteomes" id="UP000053477"/>
    </source>
</evidence>
<name>A0A0H2RSN4_9AGAM</name>
<evidence type="ECO:0000256" key="1">
    <source>
        <dbReference type="SAM" id="MobiDB-lite"/>
    </source>
</evidence>
<feature type="region of interest" description="Disordered" evidence="1">
    <location>
        <begin position="346"/>
        <end position="380"/>
    </location>
</feature>